<feature type="transmembrane region" description="Helical" evidence="1">
    <location>
        <begin position="242"/>
        <end position="263"/>
    </location>
</feature>
<reference evidence="2 3" key="1">
    <citation type="submission" date="2019-02" db="EMBL/GenBank/DDBJ databases">
        <title>Genome sequencing of the rare red list fungi Dentipellis fragilis.</title>
        <authorList>
            <person name="Buettner E."/>
            <person name="Kellner H."/>
        </authorList>
    </citation>
    <scope>NUCLEOTIDE SEQUENCE [LARGE SCALE GENOMIC DNA]</scope>
    <source>
        <strain evidence="2 3">DSM 105465</strain>
    </source>
</reference>
<comment type="caution">
    <text evidence="2">The sequence shown here is derived from an EMBL/GenBank/DDBJ whole genome shotgun (WGS) entry which is preliminary data.</text>
</comment>
<protein>
    <submittedName>
        <fullName evidence="2">Uncharacterized protein</fullName>
    </submittedName>
</protein>
<evidence type="ECO:0000313" key="2">
    <source>
        <dbReference type="EMBL" id="TFY71123.1"/>
    </source>
</evidence>
<accession>A0A4Y9ZBB1</accession>
<keyword evidence="1" id="KW-0812">Transmembrane</keyword>
<keyword evidence="3" id="KW-1185">Reference proteome</keyword>
<sequence>MVEFRIDEAYLIGAWCAAALWGIFTSLVAYCLYHVAQRASRGTLHRSQYITTAAVILLYFIATAHMSMALRRLIVGFILHDGDSMPYFADIGLGHSVVMLRAADPPELDLSDDYRRFRGRLALLFYLVAREARAGASLSGYASIGQYFLVNPSPAVSVAWGTSMFAISLTTNVFVTLLSAGRIWYLSTWVYCDQPSSTSAKYRTIILLIIESGAVIAAAKLTEFTLFRVAPGDGRSGNNSLYIIFEMMPQINGIMPTIIIVVVNAGKTLCSAQCTIREPSSGIIFAPSVSKVKTDATTEEDCRLAMQGPRGGLRGTFEDAGILEGQYKAAEGLGTSAASLADTDSTPARMQITRV</sequence>
<organism evidence="2 3">
    <name type="scientific">Dentipellis fragilis</name>
    <dbReference type="NCBI Taxonomy" id="205917"/>
    <lineage>
        <taxon>Eukaryota</taxon>
        <taxon>Fungi</taxon>
        <taxon>Dikarya</taxon>
        <taxon>Basidiomycota</taxon>
        <taxon>Agaricomycotina</taxon>
        <taxon>Agaricomycetes</taxon>
        <taxon>Russulales</taxon>
        <taxon>Hericiaceae</taxon>
        <taxon>Dentipellis</taxon>
    </lineage>
</organism>
<feature type="transmembrane region" description="Helical" evidence="1">
    <location>
        <begin position="164"/>
        <end position="185"/>
    </location>
</feature>
<keyword evidence="1" id="KW-1133">Transmembrane helix</keyword>
<name>A0A4Y9ZBB1_9AGAM</name>
<feature type="transmembrane region" description="Helical" evidence="1">
    <location>
        <begin position="54"/>
        <end position="79"/>
    </location>
</feature>
<feature type="transmembrane region" description="Helical" evidence="1">
    <location>
        <begin position="205"/>
        <end position="222"/>
    </location>
</feature>
<dbReference type="Proteomes" id="UP000298327">
    <property type="component" value="Unassembled WGS sequence"/>
</dbReference>
<keyword evidence="1" id="KW-0472">Membrane</keyword>
<feature type="transmembrane region" description="Helical" evidence="1">
    <location>
        <begin position="12"/>
        <end position="33"/>
    </location>
</feature>
<dbReference type="EMBL" id="SEOQ01000066">
    <property type="protein sequence ID" value="TFY71123.1"/>
    <property type="molecule type" value="Genomic_DNA"/>
</dbReference>
<dbReference type="AlphaFoldDB" id="A0A4Y9ZBB1"/>
<evidence type="ECO:0000256" key="1">
    <source>
        <dbReference type="SAM" id="Phobius"/>
    </source>
</evidence>
<gene>
    <name evidence="2" type="ORF">EVG20_g1895</name>
</gene>
<dbReference type="OrthoDB" id="3357408at2759"/>
<evidence type="ECO:0000313" key="3">
    <source>
        <dbReference type="Proteomes" id="UP000298327"/>
    </source>
</evidence>
<proteinExistence type="predicted"/>